<organism evidence="1 2">
    <name type="scientific">Desulfosporosinus metallidurans</name>
    <dbReference type="NCBI Taxonomy" id="1888891"/>
    <lineage>
        <taxon>Bacteria</taxon>
        <taxon>Bacillati</taxon>
        <taxon>Bacillota</taxon>
        <taxon>Clostridia</taxon>
        <taxon>Eubacteriales</taxon>
        <taxon>Desulfitobacteriaceae</taxon>
        <taxon>Desulfosporosinus</taxon>
    </lineage>
</organism>
<gene>
    <name evidence="1" type="ORF">DSOL_4531</name>
</gene>
<evidence type="ECO:0000313" key="1">
    <source>
        <dbReference type="EMBL" id="OLN27454.1"/>
    </source>
</evidence>
<reference evidence="1 2" key="1">
    <citation type="submission" date="2016-09" db="EMBL/GenBank/DDBJ databases">
        <title>Complete genome of Desulfosporosinus sp. OL.</title>
        <authorList>
            <person name="Mardanov A."/>
            <person name="Beletsky A."/>
            <person name="Panova A."/>
            <person name="Karnachuk O."/>
            <person name="Ravin N."/>
        </authorList>
    </citation>
    <scope>NUCLEOTIDE SEQUENCE [LARGE SCALE GENOMIC DNA]</scope>
    <source>
        <strain evidence="1 2">OL</strain>
    </source>
</reference>
<dbReference type="EMBL" id="MLBF01000057">
    <property type="protein sequence ID" value="OLN27454.1"/>
    <property type="molecule type" value="Genomic_DNA"/>
</dbReference>
<comment type="caution">
    <text evidence="1">The sequence shown here is derived from an EMBL/GenBank/DDBJ whole genome shotgun (WGS) entry which is preliminary data.</text>
</comment>
<sequence length="300" mass="33551">MKKYGYVLIVLMLILSGCGSHVISPYNESTQVEASKPTITAGATGVFEQVKDAENNSTISFTNGWKQEVPNENMTIVVEVGNLKSDPMQGIVVVQNQRTGTGEVLAEKKFLTPSKHGSIKITSTNVFNFTIEAEDKTSFLFNVYNGFASVSNKVQNKEIAQDTNIKFQYFYRGFATVKYNMFDTYPVGTLIIETDADWHDFMDKYVPGIPYYVAPDFSKELLVYIGSFPAKPNYSTGLDIKGFTISGNKLDTEYVMYENSGDANGIYAQNIDDIVHCFVNIVKISKSDIPQNIENIYHKK</sequence>
<accession>A0A1Q8QJD9</accession>
<dbReference type="PROSITE" id="PS51257">
    <property type="entry name" value="PROKAR_LIPOPROTEIN"/>
    <property type="match status" value="1"/>
</dbReference>
<dbReference type="STRING" id="1888891.DSOL_4531"/>
<name>A0A1Q8QJD9_9FIRM</name>
<protein>
    <submittedName>
        <fullName evidence="1">Uncharacterized protein</fullName>
    </submittedName>
</protein>
<evidence type="ECO:0000313" key="2">
    <source>
        <dbReference type="Proteomes" id="UP000186102"/>
    </source>
</evidence>
<proteinExistence type="predicted"/>
<dbReference type="AlphaFoldDB" id="A0A1Q8QJD9"/>
<dbReference type="Proteomes" id="UP000186102">
    <property type="component" value="Unassembled WGS sequence"/>
</dbReference>
<dbReference type="RefSeq" id="WP_075366869.1">
    <property type="nucleotide sequence ID" value="NZ_MLBF01000057.1"/>
</dbReference>
<keyword evidence="2" id="KW-1185">Reference proteome</keyword>